<evidence type="ECO:0000313" key="1">
    <source>
        <dbReference type="EMBL" id="QNT78689.1"/>
    </source>
</evidence>
<protein>
    <submittedName>
        <fullName evidence="1">Uncharacterized protein</fullName>
    </submittedName>
</protein>
<keyword evidence="2" id="KW-1185">Reference proteome</keyword>
<organism evidence="1 2">
    <name type="scientific">Entomobacter blattae</name>
    <dbReference type="NCBI Taxonomy" id="2762277"/>
    <lineage>
        <taxon>Bacteria</taxon>
        <taxon>Pseudomonadati</taxon>
        <taxon>Pseudomonadota</taxon>
        <taxon>Alphaproteobacteria</taxon>
        <taxon>Acetobacterales</taxon>
        <taxon>Acetobacteraceae</taxon>
        <taxon>Entomobacter</taxon>
    </lineage>
</organism>
<accession>A0A7H1NSC9</accession>
<sequence length="78" mass="9062">MSLLSADRISFCFFGTVLLCQYSCLRVFKLDGKILEGHLQIIAHPRVLLILKLHEQFASFLQYRSLKPLNMLYQSSKE</sequence>
<dbReference type="KEGG" id="ebla:JGUZn3_14660"/>
<dbReference type="Proteomes" id="UP000516349">
    <property type="component" value="Chromosome"/>
</dbReference>
<gene>
    <name evidence="1" type="ORF">JGUZn3_14660</name>
</gene>
<proteinExistence type="predicted"/>
<evidence type="ECO:0000313" key="2">
    <source>
        <dbReference type="Proteomes" id="UP000516349"/>
    </source>
</evidence>
<dbReference type="EMBL" id="CP060244">
    <property type="protein sequence ID" value="QNT78689.1"/>
    <property type="molecule type" value="Genomic_DNA"/>
</dbReference>
<name>A0A7H1NSC9_9PROT</name>
<dbReference type="AlphaFoldDB" id="A0A7H1NSC9"/>
<reference evidence="1 2" key="1">
    <citation type="submission" date="2020-08" db="EMBL/GenBank/DDBJ databases">
        <title>Complete genome sequence of Entomobacter blattae G55GP.</title>
        <authorList>
            <person name="Poehlein A."/>
            <person name="Guzman J."/>
            <person name="Daniel R."/>
            <person name="Vilcinskas A."/>
        </authorList>
    </citation>
    <scope>NUCLEOTIDE SEQUENCE [LARGE SCALE GENOMIC DNA]</scope>
    <source>
        <strain evidence="1 2">G55GP</strain>
    </source>
</reference>